<dbReference type="Proteomes" id="UP001106592">
    <property type="component" value="Unassembled WGS sequence"/>
</dbReference>
<dbReference type="RefSeq" id="WP_217974937.1">
    <property type="nucleotide sequence ID" value="NZ_JAHTBI010000026.1"/>
</dbReference>
<gene>
    <name evidence="1" type="ORF">KUO17_08205</name>
</gene>
<reference evidence="1" key="1">
    <citation type="journal article" date="2022" name="Int. J. Syst. Evol. Microbiol.">
        <title>Pseudomonas aegrilactucae sp. nov. and Pseudomonas morbosilactucae sp. nov., pathogens causing bacterial rot of lettuce in Japan.</title>
        <authorList>
            <person name="Sawada H."/>
            <person name="Fujikawa T."/>
            <person name="Satou M."/>
        </authorList>
    </citation>
    <scope>NUCLEOTIDE SEQUENCE</scope>
    <source>
        <strain evidence="1">MAFF 301350</strain>
    </source>
</reference>
<evidence type="ECO:0000313" key="1">
    <source>
        <dbReference type="EMBL" id="MBV6287018.1"/>
    </source>
</evidence>
<accession>A0A9Q2XHG6</accession>
<dbReference type="InterPro" id="IPR006879">
    <property type="entry name" value="YdjC-like"/>
</dbReference>
<sequence>MPSQVIVNADDFGLNEHTNAVILHAFQCGLISSATAMASMPAFKAACVLAQQPALRGRVGLHFNLTYGRPLSQAIVEQPQFCNADGEFDLGLSRKRLWLGRKARQAVEAELAAQWQRCLEHGLRPSHLDSHQHVHNLWPIGEIVARFAAREDVPLRLARNVGHNIGPAKRLFKTLLNQRLRQLARLTADHVCTPVDLRDGLAPGQGVLEVVVHPSALGSHDFGDAYLGSGESLLALLDQRLAGVPRISYAALRDSRQLALDIAANR</sequence>
<organism evidence="1 2">
    <name type="scientific">Pseudomonas aegrilactucae</name>
    <dbReference type="NCBI Taxonomy" id="2854028"/>
    <lineage>
        <taxon>Bacteria</taxon>
        <taxon>Pseudomonadati</taxon>
        <taxon>Pseudomonadota</taxon>
        <taxon>Gammaproteobacteria</taxon>
        <taxon>Pseudomonadales</taxon>
        <taxon>Pseudomonadaceae</taxon>
        <taxon>Pseudomonas</taxon>
    </lineage>
</organism>
<dbReference type="PANTHER" id="PTHR31609:SF1">
    <property type="entry name" value="CARBOHYDRATE DEACETYLASE"/>
    <property type="match status" value="1"/>
</dbReference>
<name>A0A9Q2XHG6_9PSED</name>
<proteinExistence type="predicted"/>
<protein>
    <submittedName>
        <fullName evidence="1">ChbG/HpnK family deacetylase</fullName>
    </submittedName>
</protein>
<reference evidence="1" key="2">
    <citation type="journal article" date="2023" name="Plant Pathol.">
        <title>Dismantling and reorganizing Pseudomonas marginalis sensu#lato.</title>
        <authorList>
            <person name="Sawada H."/>
            <person name="Fujikawa T."/>
            <person name="Satou M."/>
        </authorList>
    </citation>
    <scope>NUCLEOTIDE SEQUENCE</scope>
    <source>
        <strain evidence="1">MAFF 301350</strain>
    </source>
</reference>
<comment type="caution">
    <text evidence="1">The sequence shown here is derived from an EMBL/GenBank/DDBJ whole genome shotgun (WGS) entry which is preliminary data.</text>
</comment>
<dbReference type="AlphaFoldDB" id="A0A9Q2XHG6"/>
<dbReference type="GO" id="GO:0019213">
    <property type="term" value="F:deacetylase activity"/>
    <property type="evidence" value="ECO:0007669"/>
    <property type="project" value="TreeGrafter"/>
</dbReference>
<evidence type="ECO:0000313" key="2">
    <source>
        <dbReference type="Proteomes" id="UP001106592"/>
    </source>
</evidence>
<dbReference type="PANTHER" id="PTHR31609">
    <property type="entry name" value="YDJC DEACETYLASE FAMILY MEMBER"/>
    <property type="match status" value="1"/>
</dbReference>
<dbReference type="EMBL" id="JAHTBI010000026">
    <property type="protein sequence ID" value="MBV6287018.1"/>
    <property type="molecule type" value="Genomic_DNA"/>
</dbReference>
<keyword evidence="2" id="KW-1185">Reference proteome</keyword>
<dbReference type="Pfam" id="PF04794">
    <property type="entry name" value="YdjC"/>
    <property type="match status" value="1"/>
</dbReference>